<dbReference type="AlphaFoldDB" id="A0A4U6WBL7"/>
<evidence type="ECO:0000313" key="2">
    <source>
        <dbReference type="Proteomes" id="UP000298652"/>
    </source>
</evidence>
<protein>
    <submittedName>
        <fullName evidence="1">Uncharacterized protein</fullName>
    </submittedName>
</protein>
<dbReference type="Proteomes" id="UP000298652">
    <property type="component" value="Chromosome 1"/>
</dbReference>
<organism evidence="1 2">
    <name type="scientific">Setaria viridis</name>
    <name type="common">Green bristlegrass</name>
    <name type="synonym">Setaria italica subsp. viridis</name>
    <dbReference type="NCBI Taxonomy" id="4556"/>
    <lineage>
        <taxon>Eukaryota</taxon>
        <taxon>Viridiplantae</taxon>
        <taxon>Streptophyta</taxon>
        <taxon>Embryophyta</taxon>
        <taxon>Tracheophyta</taxon>
        <taxon>Spermatophyta</taxon>
        <taxon>Magnoliopsida</taxon>
        <taxon>Liliopsida</taxon>
        <taxon>Poales</taxon>
        <taxon>Poaceae</taxon>
        <taxon>PACMAD clade</taxon>
        <taxon>Panicoideae</taxon>
        <taxon>Panicodae</taxon>
        <taxon>Paniceae</taxon>
        <taxon>Cenchrinae</taxon>
        <taxon>Setaria</taxon>
    </lineage>
</organism>
<proteinExistence type="predicted"/>
<reference evidence="1" key="1">
    <citation type="submission" date="2019-03" db="EMBL/GenBank/DDBJ databases">
        <title>WGS assembly of Setaria viridis.</title>
        <authorList>
            <person name="Huang P."/>
            <person name="Jenkins J."/>
            <person name="Grimwood J."/>
            <person name="Barry K."/>
            <person name="Healey A."/>
            <person name="Mamidi S."/>
            <person name="Sreedasyam A."/>
            <person name="Shu S."/>
            <person name="Feldman M."/>
            <person name="Wu J."/>
            <person name="Yu Y."/>
            <person name="Chen C."/>
            <person name="Johnson J."/>
            <person name="Rokhsar D."/>
            <person name="Baxter I."/>
            <person name="Schmutz J."/>
            <person name="Brutnell T."/>
            <person name="Kellogg E."/>
        </authorList>
    </citation>
    <scope>NUCLEOTIDE SEQUENCE [LARGE SCALE GENOMIC DNA]</scope>
</reference>
<keyword evidence="2" id="KW-1185">Reference proteome</keyword>
<dbReference type="Gramene" id="TKW40031">
    <property type="protein sequence ID" value="TKW40031"/>
    <property type="gene ID" value="SEVIR_1G218900v2"/>
</dbReference>
<evidence type="ECO:0000313" key="1">
    <source>
        <dbReference type="EMBL" id="TKW40031.1"/>
    </source>
</evidence>
<name>A0A4U6WBL7_SETVI</name>
<dbReference type="EMBL" id="CM016552">
    <property type="protein sequence ID" value="TKW40031.1"/>
    <property type="molecule type" value="Genomic_DNA"/>
</dbReference>
<accession>A0A4U6WBL7</accession>
<gene>
    <name evidence="1" type="ORF">SEVIR_1G218900v2</name>
</gene>
<sequence>MWCPAHQRRQTKRGAEDQLLMRSWPVQVGQVAVVWVQALSQWCQACDPLRRPVREWALVGPLTCEEGRPVVDALGPVRRAGHQRLVKAVMLARASRALAEEIAGGPLLWSRCTCGLSVGC</sequence>